<keyword evidence="10" id="KW-1185">Reference proteome</keyword>
<comment type="caution">
    <text evidence="9">The sequence shown here is derived from an EMBL/GenBank/DDBJ whole genome shotgun (WGS) entry which is preliminary data.</text>
</comment>
<evidence type="ECO:0000313" key="9">
    <source>
        <dbReference type="EMBL" id="KAF4312655.1"/>
    </source>
</evidence>
<evidence type="ECO:0000256" key="3">
    <source>
        <dbReference type="ARBA" id="ARBA00022692"/>
    </source>
</evidence>
<feature type="transmembrane region" description="Helical" evidence="7">
    <location>
        <begin position="409"/>
        <end position="431"/>
    </location>
</feature>
<evidence type="ECO:0000256" key="2">
    <source>
        <dbReference type="ARBA" id="ARBA00022448"/>
    </source>
</evidence>
<feature type="transmembrane region" description="Helical" evidence="7">
    <location>
        <begin position="90"/>
        <end position="108"/>
    </location>
</feature>
<feature type="transmembrane region" description="Helical" evidence="7">
    <location>
        <begin position="146"/>
        <end position="166"/>
    </location>
</feature>
<feature type="transmembrane region" description="Helical" evidence="7">
    <location>
        <begin position="353"/>
        <end position="371"/>
    </location>
</feature>
<feature type="transmembrane region" description="Helical" evidence="7">
    <location>
        <begin position="246"/>
        <end position="263"/>
    </location>
</feature>
<proteinExistence type="predicted"/>
<dbReference type="InterPro" id="IPR020846">
    <property type="entry name" value="MFS_dom"/>
</dbReference>
<dbReference type="Pfam" id="PF07690">
    <property type="entry name" value="MFS_1"/>
    <property type="match status" value="1"/>
</dbReference>
<dbReference type="PROSITE" id="PS50850">
    <property type="entry name" value="MFS"/>
    <property type="match status" value="1"/>
</dbReference>
<comment type="subcellular location">
    <subcellularLocation>
        <location evidence="1">Endomembrane system</location>
        <topology evidence="1">Multi-pass membrane protein</topology>
    </subcellularLocation>
</comment>
<keyword evidence="4 7" id="KW-1133">Transmembrane helix</keyword>
<feature type="transmembrane region" description="Helical" evidence="7">
    <location>
        <begin position="178"/>
        <end position="201"/>
    </location>
</feature>
<evidence type="ECO:0000313" key="10">
    <source>
        <dbReference type="Proteomes" id="UP000572817"/>
    </source>
</evidence>
<feature type="transmembrane region" description="Helical" evidence="7">
    <location>
        <begin position="275"/>
        <end position="294"/>
    </location>
</feature>
<evidence type="ECO:0000256" key="4">
    <source>
        <dbReference type="ARBA" id="ARBA00022989"/>
    </source>
</evidence>
<evidence type="ECO:0000259" key="8">
    <source>
        <dbReference type="PROSITE" id="PS50850"/>
    </source>
</evidence>
<sequence length="540" mass="57619">MSTRADSAANGSEPATERSPLLQNGTNGHAGQAESNGADTSTPLAEEPSTTKLLLTLGSCWVGVFLAALDSTIIATLSGPISDSFNSFTLFSWIATAYLIANAAIQPLSGRLTDIFSRRTGLVISNVFFGAGNLICGLAKSQSIMILGRVVAGMGGGGLLTISTFVTTDLVPLRRRGLWQGFGNLSFGLGSGLGGVFGGWINDSLSWRWAFLVQVPLIVASGLLVHFTIKIPVKEKNMSRIKRVDFLGSITLVTSLVLLLLALNSGGNIVPWNNPLVLVSLPLFAAFLVAFIFVEDRVAGEPIIPVRLLLHRTVWTACLTNWFTTMSVFAILYYGPIYFQVRGLSATGAGVRLVPSSVGTAVGSVAVGLITRATGRYWYVNAAIEALLVLAVGLIAGTFDLSLTTWPPFLYFFLVGIGYGGMLTTTLLALISAVDHIHQAVITSASYAFRSTGSTIGISVAGAVFQNVLKRELWERFGQRDGAAEVIKRIRDSVGAVQKLPPEWKEGALEAYMQALTAVWWTTFGITALARTEDDQGDED</sequence>
<name>A0A8H4N865_9PEZI</name>
<dbReference type="InterPro" id="IPR036259">
    <property type="entry name" value="MFS_trans_sf"/>
</dbReference>
<evidence type="ECO:0000256" key="6">
    <source>
        <dbReference type="SAM" id="MobiDB-lite"/>
    </source>
</evidence>
<gene>
    <name evidence="9" type="ORF">GTA08_BOTSDO11973</name>
</gene>
<feature type="transmembrane region" description="Helical" evidence="7">
    <location>
        <begin position="53"/>
        <end position="78"/>
    </location>
</feature>
<dbReference type="Gene3D" id="1.20.1250.20">
    <property type="entry name" value="MFS general substrate transporter like domains"/>
    <property type="match status" value="2"/>
</dbReference>
<dbReference type="Proteomes" id="UP000572817">
    <property type="component" value="Unassembled WGS sequence"/>
</dbReference>
<keyword evidence="5 7" id="KW-0472">Membrane</keyword>
<feature type="compositionally biased region" description="Polar residues" evidence="6">
    <location>
        <begin position="21"/>
        <end position="45"/>
    </location>
</feature>
<keyword evidence="3 7" id="KW-0812">Transmembrane</keyword>
<dbReference type="GO" id="GO:0015174">
    <property type="term" value="F:basic amino acid transmembrane transporter activity"/>
    <property type="evidence" value="ECO:0007669"/>
    <property type="project" value="TreeGrafter"/>
</dbReference>
<feature type="transmembrane region" description="Helical" evidence="7">
    <location>
        <begin position="314"/>
        <end position="333"/>
    </location>
</feature>
<dbReference type="EMBL" id="WWBZ02000002">
    <property type="protein sequence ID" value="KAF4312655.1"/>
    <property type="molecule type" value="Genomic_DNA"/>
</dbReference>
<evidence type="ECO:0000256" key="7">
    <source>
        <dbReference type="SAM" id="Phobius"/>
    </source>
</evidence>
<evidence type="ECO:0000256" key="1">
    <source>
        <dbReference type="ARBA" id="ARBA00004127"/>
    </source>
</evidence>
<protein>
    <submittedName>
        <fullName evidence="9">Major facilitator superfamily</fullName>
    </submittedName>
</protein>
<dbReference type="GO" id="GO:0012505">
    <property type="term" value="C:endomembrane system"/>
    <property type="evidence" value="ECO:0007669"/>
    <property type="project" value="UniProtKB-SubCell"/>
</dbReference>
<dbReference type="PANTHER" id="PTHR23501">
    <property type="entry name" value="MAJOR FACILITATOR SUPERFAMILY"/>
    <property type="match status" value="1"/>
</dbReference>
<organism evidence="9 10">
    <name type="scientific">Botryosphaeria dothidea</name>
    <dbReference type="NCBI Taxonomy" id="55169"/>
    <lineage>
        <taxon>Eukaryota</taxon>
        <taxon>Fungi</taxon>
        <taxon>Dikarya</taxon>
        <taxon>Ascomycota</taxon>
        <taxon>Pezizomycotina</taxon>
        <taxon>Dothideomycetes</taxon>
        <taxon>Dothideomycetes incertae sedis</taxon>
        <taxon>Botryosphaeriales</taxon>
        <taxon>Botryosphaeriaceae</taxon>
        <taxon>Botryosphaeria</taxon>
    </lineage>
</organism>
<keyword evidence="2" id="KW-0813">Transport</keyword>
<accession>A0A8H4N865</accession>
<feature type="region of interest" description="Disordered" evidence="6">
    <location>
        <begin position="1"/>
        <end position="45"/>
    </location>
</feature>
<dbReference type="GO" id="GO:0000329">
    <property type="term" value="C:fungal-type vacuole membrane"/>
    <property type="evidence" value="ECO:0007669"/>
    <property type="project" value="TreeGrafter"/>
</dbReference>
<reference evidence="9" key="1">
    <citation type="submission" date="2020-04" db="EMBL/GenBank/DDBJ databases">
        <title>Genome Assembly and Annotation of Botryosphaeria dothidea sdau 11-99, a Latent Pathogen of Apple Fruit Ring Rot in China.</title>
        <authorList>
            <person name="Yu C."/>
            <person name="Diao Y."/>
            <person name="Lu Q."/>
            <person name="Zhao J."/>
            <person name="Cui S."/>
            <person name="Peng C."/>
            <person name="He B."/>
            <person name="Liu H."/>
        </authorList>
    </citation>
    <scope>NUCLEOTIDE SEQUENCE [LARGE SCALE GENOMIC DNA]</scope>
    <source>
        <strain evidence="9">Sdau11-99</strain>
    </source>
</reference>
<dbReference type="PANTHER" id="PTHR23501:SF191">
    <property type="entry name" value="VACUOLAR BASIC AMINO ACID TRANSPORTER 4"/>
    <property type="match status" value="1"/>
</dbReference>
<feature type="domain" description="Major facilitator superfamily (MFS) profile" evidence="8">
    <location>
        <begin position="56"/>
        <end position="533"/>
    </location>
</feature>
<dbReference type="OrthoDB" id="3437016at2759"/>
<evidence type="ECO:0000256" key="5">
    <source>
        <dbReference type="ARBA" id="ARBA00023136"/>
    </source>
</evidence>
<feature type="transmembrane region" description="Helical" evidence="7">
    <location>
        <begin position="378"/>
        <end position="397"/>
    </location>
</feature>
<dbReference type="AlphaFoldDB" id="A0A8H4N865"/>
<dbReference type="InterPro" id="IPR011701">
    <property type="entry name" value="MFS"/>
</dbReference>
<dbReference type="SUPFAM" id="SSF103473">
    <property type="entry name" value="MFS general substrate transporter"/>
    <property type="match status" value="1"/>
</dbReference>
<feature type="transmembrane region" description="Helical" evidence="7">
    <location>
        <begin position="207"/>
        <end position="225"/>
    </location>
</feature>
<feature type="transmembrane region" description="Helical" evidence="7">
    <location>
        <begin position="120"/>
        <end position="140"/>
    </location>
</feature>